<protein>
    <recommendedName>
        <fullName evidence="4">Sensor of ECF-type sigma factor</fullName>
    </recommendedName>
</protein>
<feature type="signal peptide" evidence="1">
    <location>
        <begin position="1"/>
        <end position="23"/>
    </location>
</feature>
<evidence type="ECO:0000313" key="3">
    <source>
        <dbReference type="Proteomes" id="UP000653730"/>
    </source>
</evidence>
<feature type="chain" id="PRO_5036735901" description="Sensor of ECF-type sigma factor" evidence="1">
    <location>
        <begin position="24"/>
        <end position="156"/>
    </location>
</feature>
<comment type="caution">
    <text evidence="2">The sequence shown here is derived from an EMBL/GenBank/DDBJ whole genome shotgun (WGS) entry which is preliminary data.</text>
</comment>
<dbReference type="EMBL" id="JACVDC010000018">
    <property type="protein sequence ID" value="MBC9795979.1"/>
    <property type="molecule type" value="Genomic_DNA"/>
</dbReference>
<proteinExistence type="predicted"/>
<keyword evidence="3" id="KW-1185">Reference proteome</keyword>
<gene>
    <name evidence="2" type="ORF">IBL28_08380</name>
</gene>
<reference evidence="2 3" key="1">
    <citation type="submission" date="2020-09" db="EMBL/GenBank/DDBJ databases">
        <title>Sinomicrobium weinanense sp. nov., a halophilic bacteria isolated from saline-alkali soil.</title>
        <authorList>
            <person name="Wu P."/>
            <person name="Ren H."/>
            <person name="Mei Y."/>
            <person name="Liang Y."/>
            <person name="Chen Z."/>
        </authorList>
    </citation>
    <scope>NUCLEOTIDE SEQUENCE [LARGE SCALE GENOMIC DNA]</scope>
    <source>
        <strain evidence="2 3">FJxs</strain>
    </source>
</reference>
<name>A0A926JRE3_9FLAO</name>
<keyword evidence="1" id="KW-0732">Signal</keyword>
<evidence type="ECO:0000313" key="2">
    <source>
        <dbReference type="EMBL" id="MBC9795979.1"/>
    </source>
</evidence>
<dbReference type="Proteomes" id="UP000653730">
    <property type="component" value="Unassembled WGS sequence"/>
</dbReference>
<organism evidence="2 3">
    <name type="scientific">Sinomicrobium weinanense</name>
    <dbReference type="NCBI Taxonomy" id="2842200"/>
    <lineage>
        <taxon>Bacteria</taxon>
        <taxon>Pseudomonadati</taxon>
        <taxon>Bacteroidota</taxon>
        <taxon>Flavobacteriia</taxon>
        <taxon>Flavobacteriales</taxon>
        <taxon>Flavobacteriaceae</taxon>
        <taxon>Sinomicrobium</taxon>
    </lineage>
</organism>
<dbReference type="AlphaFoldDB" id="A0A926JRE3"/>
<dbReference type="RefSeq" id="WP_187965129.1">
    <property type="nucleotide sequence ID" value="NZ_JACVDC010000018.1"/>
</dbReference>
<sequence>MRSYKILYCALLLLFFSFPAAHAQEKSKKERIKTLKVAYITEKLSLTTSEAQKFWPVYNTYYDNVSRLRHQEHKNIKHKIRSGEIDQMSDKEANQLLAQLEDIEKKVYEEDVLLTKKLKKVLPAKKILLLKRAEKDFYRELLYKLKGKHKDRDKDR</sequence>
<evidence type="ECO:0008006" key="4">
    <source>
        <dbReference type="Google" id="ProtNLM"/>
    </source>
</evidence>
<evidence type="ECO:0000256" key="1">
    <source>
        <dbReference type="SAM" id="SignalP"/>
    </source>
</evidence>
<accession>A0A926JRE3</accession>